<dbReference type="RefSeq" id="XP_062624074.1">
    <property type="nucleotide sequence ID" value="XM_062768090.1"/>
</dbReference>
<organism evidence="2 3">
    <name type="scientific">Vanrija pseudolonga</name>
    <dbReference type="NCBI Taxonomy" id="143232"/>
    <lineage>
        <taxon>Eukaryota</taxon>
        <taxon>Fungi</taxon>
        <taxon>Dikarya</taxon>
        <taxon>Basidiomycota</taxon>
        <taxon>Agaricomycotina</taxon>
        <taxon>Tremellomycetes</taxon>
        <taxon>Trichosporonales</taxon>
        <taxon>Trichosporonaceae</taxon>
        <taxon>Vanrija</taxon>
    </lineage>
</organism>
<feature type="region of interest" description="Disordered" evidence="1">
    <location>
        <begin position="197"/>
        <end position="219"/>
    </location>
</feature>
<evidence type="ECO:0000313" key="2">
    <source>
        <dbReference type="EMBL" id="WOO78042.1"/>
    </source>
</evidence>
<sequence length="323" mass="35047">MDIMTPPAPTIDIRSHGRMSLADLCQLLPARAPAPARRPDPEPARRPRSEVAPPAQSRAPTPLPLSYSTYPHLVVLVVEYTADVRTLLAFRSMCRALNVLVDRVLAQRLATDPAQLVASGKRALLPPYTVVDVVPPRPLRAEHAPLPHRTYRHVSALPPGKGTRAPCRRLAHGFLAGEGMREGSSKCKKINVVFVPTPRGGDTSSPAPAAEGTSTPGPREVVSGFWRQRDSTFFGDVINSLHIVDRLPYASVRLRGVKHLPPGLVSASLGPTATPDEVKAVAGRMIRDRLGQDSNIIRRRANILDGVDVVEVCWASVSFLDDE</sequence>
<gene>
    <name evidence="2" type="ORF">LOC62_01G001595</name>
</gene>
<dbReference type="AlphaFoldDB" id="A0AAF1BG23"/>
<dbReference type="Proteomes" id="UP000827549">
    <property type="component" value="Chromosome 1"/>
</dbReference>
<proteinExistence type="predicted"/>
<dbReference type="EMBL" id="CP086714">
    <property type="protein sequence ID" value="WOO78042.1"/>
    <property type="molecule type" value="Genomic_DNA"/>
</dbReference>
<protein>
    <submittedName>
        <fullName evidence="2">Uncharacterized protein</fullName>
    </submittedName>
</protein>
<name>A0AAF1BG23_9TREE</name>
<dbReference type="GeneID" id="87804850"/>
<feature type="compositionally biased region" description="Polar residues" evidence="1">
    <location>
        <begin position="202"/>
        <end position="216"/>
    </location>
</feature>
<evidence type="ECO:0000313" key="3">
    <source>
        <dbReference type="Proteomes" id="UP000827549"/>
    </source>
</evidence>
<feature type="region of interest" description="Disordered" evidence="1">
    <location>
        <begin position="32"/>
        <end position="63"/>
    </location>
</feature>
<accession>A0AAF1BG23</accession>
<feature type="compositionally biased region" description="Basic and acidic residues" evidence="1">
    <location>
        <begin position="37"/>
        <end position="49"/>
    </location>
</feature>
<keyword evidence="3" id="KW-1185">Reference proteome</keyword>
<reference evidence="2" key="1">
    <citation type="submission" date="2023-10" db="EMBL/GenBank/DDBJ databases">
        <authorList>
            <person name="Noh H."/>
        </authorList>
    </citation>
    <scope>NUCLEOTIDE SEQUENCE</scope>
    <source>
        <strain evidence="2">DUCC4014</strain>
    </source>
</reference>
<evidence type="ECO:0000256" key="1">
    <source>
        <dbReference type="SAM" id="MobiDB-lite"/>
    </source>
</evidence>